<dbReference type="AlphaFoldDB" id="A0A9W9DW81"/>
<sequence length="53" mass="6400">SAYLIWTLQCERAINNEGRPFPENEIRNRWVKAINSHLELDRHMTNSRYEKKA</sequence>
<protein>
    <submittedName>
        <fullName evidence="1">Uncharacterized protein</fullName>
    </submittedName>
</protein>
<organism evidence="1 2">
    <name type="scientific">Lentinula aciculospora</name>
    <dbReference type="NCBI Taxonomy" id="153920"/>
    <lineage>
        <taxon>Eukaryota</taxon>
        <taxon>Fungi</taxon>
        <taxon>Dikarya</taxon>
        <taxon>Basidiomycota</taxon>
        <taxon>Agaricomycotina</taxon>
        <taxon>Agaricomycetes</taxon>
        <taxon>Agaricomycetidae</taxon>
        <taxon>Agaricales</taxon>
        <taxon>Marasmiineae</taxon>
        <taxon>Omphalotaceae</taxon>
        <taxon>Lentinula</taxon>
    </lineage>
</organism>
<dbReference type="EMBL" id="JAOTPV010000002">
    <property type="protein sequence ID" value="KAJ4488226.1"/>
    <property type="molecule type" value="Genomic_DNA"/>
</dbReference>
<feature type="non-terminal residue" evidence="1">
    <location>
        <position position="1"/>
    </location>
</feature>
<proteinExistence type="predicted"/>
<name>A0A9W9DW81_9AGAR</name>
<gene>
    <name evidence="1" type="ORF">J3R30DRAFT_3280532</name>
</gene>
<dbReference type="OrthoDB" id="2976650at2759"/>
<accession>A0A9W9DW81</accession>
<dbReference type="Proteomes" id="UP001150266">
    <property type="component" value="Unassembled WGS sequence"/>
</dbReference>
<evidence type="ECO:0000313" key="1">
    <source>
        <dbReference type="EMBL" id="KAJ4488226.1"/>
    </source>
</evidence>
<comment type="caution">
    <text evidence="1">The sequence shown here is derived from an EMBL/GenBank/DDBJ whole genome shotgun (WGS) entry which is preliminary data.</text>
</comment>
<evidence type="ECO:0000313" key="2">
    <source>
        <dbReference type="Proteomes" id="UP001150266"/>
    </source>
</evidence>
<keyword evidence="2" id="KW-1185">Reference proteome</keyword>
<reference evidence="1" key="1">
    <citation type="submission" date="2022-08" db="EMBL/GenBank/DDBJ databases">
        <title>A Global Phylogenomic Analysis of the Shiitake Genus Lentinula.</title>
        <authorList>
            <consortium name="DOE Joint Genome Institute"/>
            <person name="Sierra-Patev S."/>
            <person name="Min B."/>
            <person name="Naranjo-Ortiz M."/>
            <person name="Looney B."/>
            <person name="Konkel Z."/>
            <person name="Slot J.C."/>
            <person name="Sakamoto Y."/>
            <person name="Steenwyk J.L."/>
            <person name="Rokas A."/>
            <person name="Carro J."/>
            <person name="Camarero S."/>
            <person name="Ferreira P."/>
            <person name="Molpeceres G."/>
            <person name="Ruiz-Duenas F.J."/>
            <person name="Serrano A."/>
            <person name="Henrissat B."/>
            <person name="Drula E."/>
            <person name="Hughes K.W."/>
            <person name="Mata J.L."/>
            <person name="Ishikawa N.K."/>
            <person name="Vargas-Isla R."/>
            <person name="Ushijima S."/>
            <person name="Smith C.A."/>
            <person name="Ahrendt S."/>
            <person name="Andreopoulos W."/>
            <person name="He G."/>
            <person name="Labutti K."/>
            <person name="Lipzen A."/>
            <person name="Ng V."/>
            <person name="Riley R."/>
            <person name="Sandor L."/>
            <person name="Barry K."/>
            <person name="Martinez A.T."/>
            <person name="Xiao Y."/>
            <person name="Gibbons J.G."/>
            <person name="Terashima K."/>
            <person name="Grigoriev I.V."/>
            <person name="Hibbett D.S."/>
        </authorList>
    </citation>
    <scope>NUCLEOTIDE SEQUENCE</scope>
    <source>
        <strain evidence="1">JLM2183</strain>
    </source>
</reference>